<keyword evidence="3" id="KW-1185">Reference proteome</keyword>
<dbReference type="AlphaFoldDB" id="A0A437S556"/>
<evidence type="ECO:0000259" key="1">
    <source>
        <dbReference type="PROSITE" id="PS51186"/>
    </source>
</evidence>
<dbReference type="Gene3D" id="3.40.630.30">
    <property type="match status" value="1"/>
</dbReference>
<dbReference type="SUPFAM" id="SSF55729">
    <property type="entry name" value="Acyl-CoA N-acyltransferases (Nat)"/>
    <property type="match status" value="1"/>
</dbReference>
<dbReference type="Proteomes" id="UP000288812">
    <property type="component" value="Unassembled WGS sequence"/>
</dbReference>
<protein>
    <recommendedName>
        <fullName evidence="1">N-acetyltransferase domain-containing protein</fullName>
    </recommendedName>
</protein>
<dbReference type="EMBL" id="RLIH01000016">
    <property type="protein sequence ID" value="RVU54056.1"/>
    <property type="molecule type" value="Genomic_DNA"/>
</dbReference>
<sequence length="241" mass="27710">MKKLPMGDGLYYRFLDGNDLEELLVLIDHVYDGMEDKTAYIMDTEEEVLEQLTSENDKVVGIFNEEGKLIAFRHMELGIERKQLPKYVDIVEIPVEGTLYHGGAMVHEDYRGRGLQNRTRKIMEETLENENFHRATSTVSPYNYFSMKNVFKSGFALVGYVEEYPAGEDMFEERFIFFKDSKNPFEFSGNNLKVNLFDGKAILKALSEGYVGIDVDYDTLTMAQLSEYGEVAAESDLLYEI</sequence>
<evidence type="ECO:0000313" key="2">
    <source>
        <dbReference type="EMBL" id="RVU54056.1"/>
    </source>
</evidence>
<name>A0A437S556_9FIRM</name>
<comment type="caution">
    <text evidence="2">The sequence shown here is derived from an EMBL/GenBank/DDBJ whole genome shotgun (WGS) entry which is preliminary data.</text>
</comment>
<gene>
    <name evidence="2" type="ORF">EF514_09310</name>
</gene>
<dbReference type="GO" id="GO:0016747">
    <property type="term" value="F:acyltransferase activity, transferring groups other than amino-acyl groups"/>
    <property type="evidence" value="ECO:0007669"/>
    <property type="project" value="InterPro"/>
</dbReference>
<feature type="domain" description="N-acetyltransferase" evidence="1">
    <location>
        <begin position="10"/>
        <end position="177"/>
    </location>
</feature>
<reference evidence="2 3" key="1">
    <citation type="submission" date="2018-11" db="EMBL/GenBank/DDBJ databases">
        <title>Genome sequencing and assembly of Anaerosphaera sp. nov., GS7-6-2.</title>
        <authorList>
            <person name="Rettenmaier R."/>
            <person name="Liebl W."/>
            <person name="Zverlov V."/>
        </authorList>
    </citation>
    <scope>NUCLEOTIDE SEQUENCE [LARGE SCALE GENOMIC DNA]</scope>
    <source>
        <strain evidence="2 3">GS7-6-2</strain>
    </source>
</reference>
<dbReference type="RefSeq" id="WP_127725170.1">
    <property type="nucleotide sequence ID" value="NZ_RLIH01000016.1"/>
</dbReference>
<dbReference type="OrthoDB" id="8750087at2"/>
<organism evidence="2 3">
    <name type="scientific">Anaerosphaera multitolerans</name>
    <dbReference type="NCBI Taxonomy" id="2487351"/>
    <lineage>
        <taxon>Bacteria</taxon>
        <taxon>Bacillati</taxon>
        <taxon>Bacillota</taxon>
        <taxon>Tissierellia</taxon>
        <taxon>Tissierellales</taxon>
        <taxon>Peptoniphilaceae</taxon>
        <taxon>Anaerosphaera</taxon>
    </lineage>
</organism>
<dbReference type="PROSITE" id="PS51186">
    <property type="entry name" value="GNAT"/>
    <property type="match status" value="1"/>
</dbReference>
<dbReference type="InterPro" id="IPR016181">
    <property type="entry name" value="Acyl_CoA_acyltransferase"/>
</dbReference>
<dbReference type="InterPro" id="IPR000182">
    <property type="entry name" value="GNAT_dom"/>
</dbReference>
<evidence type="ECO:0000313" key="3">
    <source>
        <dbReference type="Proteomes" id="UP000288812"/>
    </source>
</evidence>
<proteinExistence type="predicted"/>
<accession>A0A437S556</accession>